<name>H8MNF2_CORCM</name>
<organism evidence="5 6">
    <name type="scientific">Corallococcus coralloides (strain ATCC 25202 / DSM 2259 / NBRC 100086 / M2)</name>
    <name type="common">Myxococcus coralloides</name>
    <dbReference type="NCBI Taxonomy" id="1144275"/>
    <lineage>
        <taxon>Bacteria</taxon>
        <taxon>Pseudomonadati</taxon>
        <taxon>Myxococcota</taxon>
        <taxon>Myxococcia</taxon>
        <taxon>Myxococcales</taxon>
        <taxon>Cystobacterineae</taxon>
        <taxon>Myxococcaceae</taxon>
        <taxon>Corallococcus</taxon>
    </lineage>
</organism>
<evidence type="ECO:0000256" key="3">
    <source>
        <dbReference type="ARBA" id="ARBA00023125"/>
    </source>
</evidence>
<reference evidence="5 6" key="1">
    <citation type="journal article" date="2012" name="J. Bacteriol.">
        <title>Complete Genome Sequence of the Fruiting Myxobacterium Corallococcus coralloides DSM 2259.</title>
        <authorList>
            <person name="Huntley S."/>
            <person name="Zhang Y."/>
            <person name="Treuner-Lange A."/>
            <person name="Kneip S."/>
            <person name="Sensen C.W."/>
            <person name="Sogaard-Andersen L."/>
        </authorList>
    </citation>
    <scope>NUCLEOTIDE SEQUENCE [LARGE SCALE GENOMIC DNA]</scope>
    <source>
        <strain evidence="6">ATCC 25202 / DSM 2259 / NBRC 100086 / M2</strain>
    </source>
</reference>
<dbReference type="OrthoDB" id="279010at2"/>
<dbReference type="EMBL" id="CP003389">
    <property type="protein sequence ID" value="AFE05370.1"/>
    <property type="molecule type" value="Genomic_DNA"/>
</dbReference>
<dbReference type="RefSeq" id="WP_014396478.1">
    <property type="nucleotide sequence ID" value="NC_017030.1"/>
</dbReference>
<dbReference type="HOGENOM" id="CLU_119090_4_2_7"/>
<proteinExistence type="inferred from homology"/>
<dbReference type="InParanoid" id="H8MNF2"/>
<keyword evidence="2" id="KW-0805">Transcription regulation</keyword>
<keyword evidence="3" id="KW-0238">DNA-binding</keyword>
<reference evidence="6" key="2">
    <citation type="submission" date="2012-03" db="EMBL/GenBank/DDBJ databases">
        <title>Genome sequence of the fruiting myxobacterium Corallococcus coralloides DSM 2259.</title>
        <authorList>
            <person name="Huntley S."/>
            <person name="Zhang Y."/>
            <person name="Treuner-Lange A."/>
            <person name="Sensen C.W."/>
            <person name="Sogaard-Andersen L."/>
        </authorList>
    </citation>
    <scope>NUCLEOTIDE SEQUENCE [LARGE SCALE GENOMIC DNA]</scope>
    <source>
        <strain evidence="6">ATCC 25202 / DSM 2259 / NBRC 100086 / M2</strain>
    </source>
</reference>
<gene>
    <name evidence="5" type="ordered locus">COCOR_03666</name>
</gene>
<dbReference type="AlphaFoldDB" id="H8MNF2"/>
<accession>H8MNF2</accession>
<dbReference type="Gene3D" id="1.10.4040.10">
    <property type="entry name" value="Penicillinase repressor domain"/>
    <property type="match status" value="1"/>
</dbReference>
<dbReference type="SUPFAM" id="SSF46785">
    <property type="entry name" value="Winged helix' DNA-binding domain"/>
    <property type="match status" value="1"/>
</dbReference>
<dbReference type="InterPro" id="IPR005650">
    <property type="entry name" value="BlaI_family"/>
</dbReference>
<comment type="similarity">
    <text evidence="1">Belongs to the BlaI transcriptional regulatory family.</text>
</comment>
<dbReference type="InterPro" id="IPR036390">
    <property type="entry name" value="WH_DNA-bd_sf"/>
</dbReference>
<dbReference type="STRING" id="1144275.COCOR_03666"/>
<dbReference type="Gene3D" id="1.10.10.10">
    <property type="entry name" value="Winged helix-like DNA-binding domain superfamily/Winged helix DNA-binding domain"/>
    <property type="match status" value="1"/>
</dbReference>
<sequence>MTTEAIPTEAELAILAVLWKRGPSTVRDVHEALGREDGKSAGYTTTLKQLQVMTAKELVTRDESSRSHVYAANVAEARTKRQLVKDLLERVFGGSSAALALQALSLKPASKDELEELRKLLDGDKPRKEDKR</sequence>
<dbReference type="Proteomes" id="UP000007587">
    <property type="component" value="Chromosome"/>
</dbReference>
<dbReference type="InterPro" id="IPR036388">
    <property type="entry name" value="WH-like_DNA-bd_sf"/>
</dbReference>
<keyword evidence="6" id="KW-1185">Reference proteome</keyword>
<evidence type="ECO:0000313" key="6">
    <source>
        <dbReference type="Proteomes" id="UP000007587"/>
    </source>
</evidence>
<evidence type="ECO:0000256" key="1">
    <source>
        <dbReference type="ARBA" id="ARBA00011046"/>
    </source>
</evidence>
<dbReference type="KEGG" id="ccx:COCOR_03666"/>
<evidence type="ECO:0000256" key="2">
    <source>
        <dbReference type="ARBA" id="ARBA00023015"/>
    </source>
</evidence>
<evidence type="ECO:0000256" key="4">
    <source>
        <dbReference type="ARBA" id="ARBA00023163"/>
    </source>
</evidence>
<keyword evidence="4" id="KW-0804">Transcription</keyword>
<dbReference type="Pfam" id="PF03965">
    <property type="entry name" value="Penicillinase_R"/>
    <property type="match status" value="1"/>
</dbReference>
<dbReference type="GO" id="GO:0003677">
    <property type="term" value="F:DNA binding"/>
    <property type="evidence" value="ECO:0007669"/>
    <property type="project" value="UniProtKB-KW"/>
</dbReference>
<protein>
    <submittedName>
        <fullName evidence="5">CopY family transcriptional regulator</fullName>
    </submittedName>
</protein>
<dbReference type="eggNOG" id="COG3682">
    <property type="taxonomic scope" value="Bacteria"/>
</dbReference>
<evidence type="ECO:0000313" key="5">
    <source>
        <dbReference type="EMBL" id="AFE05370.1"/>
    </source>
</evidence>
<dbReference type="GO" id="GO:0045892">
    <property type="term" value="P:negative regulation of DNA-templated transcription"/>
    <property type="evidence" value="ECO:0007669"/>
    <property type="project" value="InterPro"/>
</dbReference>